<dbReference type="AlphaFoldDB" id="G0UKM5"/>
<keyword evidence="1" id="KW-1133">Transmembrane helix</keyword>
<dbReference type="EMBL" id="HE575317">
    <property type="protein sequence ID" value="CCC89930.1"/>
    <property type="molecule type" value="Genomic_DNA"/>
</dbReference>
<accession>G0UKM5</accession>
<sequence length="116" mass="12958">MDDAEKTQVSISSVWSQLILLSTVSTAVVYVLVGLFACRRLIKTNWRWALIVVLYFAVGLLHSFFLLSLPCVAIGCIFWTIEAESIRPLEVGTFSVIMVTFICFFATGKITILYGL</sequence>
<dbReference type="VEuPathDB" id="TriTrypDB:TcIL3000_4_50"/>
<proteinExistence type="predicted"/>
<feature type="transmembrane region" description="Helical" evidence="1">
    <location>
        <begin position="14"/>
        <end position="36"/>
    </location>
</feature>
<keyword evidence="1" id="KW-0812">Transmembrane</keyword>
<evidence type="ECO:0000256" key="1">
    <source>
        <dbReference type="SAM" id="Phobius"/>
    </source>
</evidence>
<feature type="transmembrane region" description="Helical" evidence="1">
    <location>
        <begin position="93"/>
        <end position="114"/>
    </location>
</feature>
<feature type="transmembrane region" description="Helical" evidence="1">
    <location>
        <begin position="48"/>
        <end position="81"/>
    </location>
</feature>
<protein>
    <submittedName>
        <fullName evidence="2">Uncharacterized protein</fullName>
    </submittedName>
</protein>
<organism evidence="2">
    <name type="scientific">Trypanosoma congolense (strain IL3000)</name>
    <dbReference type="NCBI Taxonomy" id="1068625"/>
    <lineage>
        <taxon>Eukaryota</taxon>
        <taxon>Discoba</taxon>
        <taxon>Euglenozoa</taxon>
        <taxon>Kinetoplastea</taxon>
        <taxon>Metakinetoplastina</taxon>
        <taxon>Trypanosomatida</taxon>
        <taxon>Trypanosomatidae</taxon>
        <taxon>Trypanosoma</taxon>
        <taxon>Nannomonas</taxon>
    </lineage>
</organism>
<name>G0UKM5_TRYCI</name>
<gene>
    <name evidence="2" type="ORF">TCIL3000_4_50</name>
</gene>
<evidence type="ECO:0000313" key="2">
    <source>
        <dbReference type="EMBL" id="CCC89930.1"/>
    </source>
</evidence>
<reference evidence="2" key="1">
    <citation type="journal article" date="2012" name="Proc. Natl. Acad. Sci. U.S.A.">
        <title>Antigenic diversity is generated by distinct evolutionary mechanisms in African trypanosome species.</title>
        <authorList>
            <person name="Jackson A.P."/>
            <person name="Berry A."/>
            <person name="Aslett M."/>
            <person name="Allison H.C."/>
            <person name="Burton P."/>
            <person name="Vavrova-Anderson J."/>
            <person name="Brown R."/>
            <person name="Browne H."/>
            <person name="Corton N."/>
            <person name="Hauser H."/>
            <person name="Gamble J."/>
            <person name="Gilderthorp R."/>
            <person name="Marcello L."/>
            <person name="McQuillan J."/>
            <person name="Otto T.D."/>
            <person name="Quail M.A."/>
            <person name="Sanders M.J."/>
            <person name="van Tonder A."/>
            <person name="Ginger M.L."/>
            <person name="Field M.C."/>
            <person name="Barry J.D."/>
            <person name="Hertz-Fowler C."/>
            <person name="Berriman M."/>
        </authorList>
    </citation>
    <scope>NUCLEOTIDE SEQUENCE</scope>
    <source>
        <strain evidence="2">IL3000</strain>
    </source>
</reference>
<keyword evidence="1" id="KW-0472">Membrane</keyword>